<proteinExistence type="predicted"/>
<dbReference type="OrthoDB" id="128737at2759"/>
<organism evidence="1 2">
    <name type="scientific">Phytophthora cactorum</name>
    <dbReference type="NCBI Taxonomy" id="29920"/>
    <lineage>
        <taxon>Eukaryota</taxon>
        <taxon>Sar</taxon>
        <taxon>Stramenopiles</taxon>
        <taxon>Oomycota</taxon>
        <taxon>Peronosporomycetes</taxon>
        <taxon>Peronosporales</taxon>
        <taxon>Peronosporaceae</taxon>
        <taxon>Phytophthora</taxon>
    </lineage>
</organism>
<sequence length="95" mass="11038">MGVNYFRLLHRAARDVNKKMENHGMMIFVVLTDPTSQFYQFLPPLFVDESSRVNEETSTELFPPFVFTYNMDIFLKQLPGVTNLAYKALVLEKDA</sequence>
<dbReference type="VEuPathDB" id="FungiDB:PC110_g17510"/>
<protein>
    <submittedName>
        <fullName evidence="1">Uncharacterized protein</fullName>
    </submittedName>
</protein>
<comment type="caution">
    <text evidence="1">The sequence shown here is derived from an EMBL/GenBank/DDBJ whole genome shotgun (WGS) entry which is preliminary data.</text>
</comment>
<dbReference type="Proteomes" id="UP000251314">
    <property type="component" value="Unassembled WGS sequence"/>
</dbReference>
<reference evidence="1 2" key="1">
    <citation type="submission" date="2018-01" db="EMBL/GenBank/DDBJ databases">
        <title>Draft genome of the strawberry crown rot pathogen Phytophthora cactorum.</title>
        <authorList>
            <person name="Armitage A.D."/>
            <person name="Lysoe E."/>
            <person name="Nellist C.F."/>
            <person name="Harrison R.J."/>
            <person name="Brurberg M.B."/>
        </authorList>
    </citation>
    <scope>NUCLEOTIDE SEQUENCE [LARGE SCALE GENOMIC DNA]</scope>
    <source>
        <strain evidence="1 2">10300</strain>
    </source>
</reference>
<dbReference type="EMBL" id="MJFZ01000683">
    <property type="protein sequence ID" value="RAW26078.1"/>
    <property type="molecule type" value="Genomic_DNA"/>
</dbReference>
<evidence type="ECO:0000313" key="2">
    <source>
        <dbReference type="Proteomes" id="UP000251314"/>
    </source>
</evidence>
<dbReference type="AlphaFoldDB" id="A0A329RS86"/>
<keyword evidence="2" id="KW-1185">Reference proteome</keyword>
<name>A0A329RS86_9STRA</name>
<gene>
    <name evidence="1" type="ORF">PC110_g17510</name>
</gene>
<evidence type="ECO:0000313" key="1">
    <source>
        <dbReference type="EMBL" id="RAW26078.1"/>
    </source>
</evidence>
<accession>A0A329RS86</accession>